<feature type="compositionally biased region" description="Basic and acidic residues" evidence="1">
    <location>
        <begin position="65"/>
        <end position="78"/>
    </location>
</feature>
<feature type="compositionally biased region" description="Polar residues" evidence="1">
    <location>
        <begin position="252"/>
        <end position="267"/>
    </location>
</feature>
<evidence type="ECO:0000313" key="3">
    <source>
        <dbReference type="Proteomes" id="UP000281245"/>
    </source>
</evidence>
<name>A0A3M6X900_HORWE</name>
<feature type="region of interest" description="Disordered" evidence="1">
    <location>
        <begin position="1"/>
        <end position="317"/>
    </location>
</feature>
<organism evidence="2 3">
    <name type="scientific">Hortaea werneckii</name>
    <name type="common">Black yeast</name>
    <name type="synonym">Cladosporium werneckii</name>
    <dbReference type="NCBI Taxonomy" id="91943"/>
    <lineage>
        <taxon>Eukaryota</taxon>
        <taxon>Fungi</taxon>
        <taxon>Dikarya</taxon>
        <taxon>Ascomycota</taxon>
        <taxon>Pezizomycotina</taxon>
        <taxon>Dothideomycetes</taxon>
        <taxon>Dothideomycetidae</taxon>
        <taxon>Mycosphaerellales</taxon>
        <taxon>Teratosphaeriaceae</taxon>
        <taxon>Hortaea</taxon>
    </lineage>
</organism>
<dbReference type="Proteomes" id="UP000281245">
    <property type="component" value="Unassembled WGS sequence"/>
</dbReference>
<feature type="compositionally biased region" description="Basic and acidic residues" evidence="1">
    <location>
        <begin position="353"/>
        <end position="376"/>
    </location>
</feature>
<evidence type="ECO:0000313" key="2">
    <source>
        <dbReference type="EMBL" id="RMX87149.1"/>
    </source>
</evidence>
<feature type="compositionally biased region" description="Gly residues" evidence="1">
    <location>
        <begin position="387"/>
        <end position="413"/>
    </location>
</feature>
<feature type="compositionally biased region" description="Gly residues" evidence="1">
    <location>
        <begin position="302"/>
        <end position="312"/>
    </location>
</feature>
<accession>A0A3M6X900</accession>
<feature type="region of interest" description="Disordered" evidence="1">
    <location>
        <begin position="333"/>
        <end position="511"/>
    </location>
</feature>
<proteinExistence type="predicted"/>
<feature type="compositionally biased region" description="Low complexity" evidence="1">
    <location>
        <begin position="86"/>
        <end position="117"/>
    </location>
</feature>
<dbReference type="OrthoDB" id="4779541at2759"/>
<dbReference type="EMBL" id="QWIJ01000130">
    <property type="protein sequence ID" value="RMX87149.1"/>
    <property type="molecule type" value="Genomic_DNA"/>
</dbReference>
<feature type="compositionally biased region" description="Low complexity" evidence="1">
    <location>
        <begin position="161"/>
        <end position="182"/>
    </location>
</feature>
<feature type="compositionally biased region" description="Polar residues" evidence="1">
    <location>
        <begin position="34"/>
        <end position="50"/>
    </location>
</feature>
<sequence>MATKKHRLSNLLGSKKEAGSPPQPQETIQHKQSSETNGTTQPDSAYASSENSRDREMQHIDSNNDDGRNLAVDKKTGEVLDEDTGEVVTTVTTTTTTTTVTRTGGKGKGTQVEVTTQPGGGGSTSQTHSPSHSPVPAGIAEAPGDSPSTPHQPPTHGQHLSPADAAQPQQQQSPASCTSSPAVETQHVYPKAEPQATHPALRQDQPQQQQRQQQQPQPQHPQIPPRQPHRKSTDRPPPHYTDTNGYKDMPASPSTAHNNFSYPNPTRSQERLHRPSNQPPPSSSPETMHPGYHPHPHHPSTGGAGDEGGGGNTLHSLKSAAIGLHGVGETLRGTLNSEVDNRLQRRNPTKNSAAREKNAQVMQRGEREMAGLREGRGLGTTVAPAGGSSGGGGMGGEEGLDGGRAGYVRGGGVQQNPQQRQRGPSYGQQQAPPMPKRFYGEEESSGQGGDEGGQQQQQRRRERSSSRVQALSQTNGGVGGGGSGAGSGAGEQREKEKEGRGGGLRKFLKGR</sequence>
<evidence type="ECO:0000256" key="1">
    <source>
        <dbReference type="SAM" id="MobiDB-lite"/>
    </source>
</evidence>
<feature type="compositionally biased region" description="Low complexity" evidence="1">
    <location>
        <begin position="202"/>
        <end position="217"/>
    </location>
</feature>
<gene>
    <name evidence="2" type="ORF">D0869_02570</name>
</gene>
<feature type="compositionally biased region" description="Polar residues" evidence="1">
    <location>
        <begin position="414"/>
        <end position="431"/>
    </location>
</feature>
<reference evidence="2 3" key="1">
    <citation type="journal article" date="2018" name="BMC Genomics">
        <title>Genomic evidence for intraspecific hybridization in a clonal and extremely halotolerant yeast.</title>
        <authorList>
            <person name="Gostincar C."/>
            <person name="Stajich J.E."/>
            <person name="Zupancic J."/>
            <person name="Zalar P."/>
            <person name="Gunde-Cimerman N."/>
        </authorList>
    </citation>
    <scope>NUCLEOTIDE SEQUENCE [LARGE SCALE GENOMIC DNA]</scope>
    <source>
        <strain evidence="2 3">EXF-6656</strain>
    </source>
</reference>
<feature type="compositionally biased region" description="Gly residues" evidence="1">
    <location>
        <begin position="476"/>
        <end position="489"/>
    </location>
</feature>
<feature type="compositionally biased region" description="Low complexity" evidence="1">
    <location>
        <begin position="124"/>
        <end position="136"/>
    </location>
</feature>
<protein>
    <submittedName>
        <fullName evidence="2">Uncharacterized protein</fullName>
    </submittedName>
</protein>
<comment type="caution">
    <text evidence="2">The sequence shown here is derived from an EMBL/GenBank/DDBJ whole genome shotgun (WGS) entry which is preliminary data.</text>
</comment>
<feature type="compositionally biased region" description="Basic and acidic residues" evidence="1">
    <location>
        <begin position="491"/>
        <end position="500"/>
    </location>
</feature>
<dbReference type="AlphaFoldDB" id="A0A3M6X900"/>